<dbReference type="GO" id="GO:0016747">
    <property type="term" value="F:acyltransferase activity, transferring groups other than amino-acyl groups"/>
    <property type="evidence" value="ECO:0007669"/>
    <property type="project" value="InterPro"/>
</dbReference>
<proteinExistence type="predicted"/>
<dbReference type="Gene3D" id="3.40.630.30">
    <property type="match status" value="1"/>
</dbReference>
<evidence type="ECO:0000259" key="1">
    <source>
        <dbReference type="PROSITE" id="PS51186"/>
    </source>
</evidence>
<dbReference type="AlphaFoldDB" id="A0A9Q8YIP8"/>
<dbReference type="Proteomes" id="UP001055460">
    <property type="component" value="Plasmid pB"/>
</dbReference>
<name>A0A9Q8YIP8_ENSAD</name>
<dbReference type="PANTHER" id="PTHR43792:SF1">
    <property type="entry name" value="N-ACETYLTRANSFERASE DOMAIN-CONTAINING PROTEIN"/>
    <property type="match status" value="1"/>
</dbReference>
<dbReference type="EMBL" id="CP098809">
    <property type="protein sequence ID" value="USJ28204.1"/>
    <property type="molecule type" value="Genomic_DNA"/>
</dbReference>
<dbReference type="CDD" id="cd04301">
    <property type="entry name" value="NAT_SF"/>
    <property type="match status" value="1"/>
</dbReference>
<dbReference type="InterPro" id="IPR000182">
    <property type="entry name" value="GNAT_dom"/>
</dbReference>
<keyword evidence="2" id="KW-0614">Plasmid</keyword>
<accession>A0A9Q8YIP8</accession>
<evidence type="ECO:0000313" key="2">
    <source>
        <dbReference type="EMBL" id="USJ28204.1"/>
    </source>
</evidence>
<dbReference type="Pfam" id="PF13302">
    <property type="entry name" value="Acetyltransf_3"/>
    <property type="match status" value="1"/>
</dbReference>
<dbReference type="RefSeq" id="WP_181529560.1">
    <property type="nucleotide sequence ID" value="NZ_CP098809.1"/>
</dbReference>
<protein>
    <submittedName>
        <fullName evidence="2">GNAT family N-acetyltransferase</fullName>
    </submittedName>
</protein>
<dbReference type="InterPro" id="IPR051531">
    <property type="entry name" value="N-acetyltransferase"/>
</dbReference>
<dbReference type="PANTHER" id="PTHR43792">
    <property type="entry name" value="GNAT FAMILY, PUTATIVE (AFU_ORTHOLOGUE AFUA_3G00765)-RELATED-RELATED"/>
    <property type="match status" value="1"/>
</dbReference>
<organism evidence="2 3">
    <name type="scientific">Ensifer adhaerens</name>
    <name type="common">Sinorhizobium morelense</name>
    <dbReference type="NCBI Taxonomy" id="106592"/>
    <lineage>
        <taxon>Bacteria</taxon>
        <taxon>Pseudomonadati</taxon>
        <taxon>Pseudomonadota</taxon>
        <taxon>Alphaproteobacteria</taxon>
        <taxon>Hyphomicrobiales</taxon>
        <taxon>Rhizobiaceae</taxon>
        <taxon>Sinorhizobium/Ensifer group</taxon>
        <taxon>Ensifer</taxon>
    </lineage>
</organism>
<dbReference type="PROSITE" id="PS51186">
    <property type="entry name" value="GNAT"/>
    <property type="match status" value="1"/>
</dbReference>
<feature type="domain" description="N-acetyltransferase" evidence="1">
    <location>
        <begin position="9"/>
        <end position="169"/>
    </location>
</feature>
<gene>
    <name evidence="2" type="ORF">NE863_30615</name>
</gene>
<reference evidence="2" key="1">
    <citation type="submission" date="2022-06" db="EMBL/GenBank/DDBJ databases">
        <title>Physiological and biochemical characterization and genomic elucidation of a strain of the genus Ensifer adhaerens M8 that combines arsenic oxidation and chromium reduction.</title>
        <authorList>
            <person name="Li X."/>
            <person name="Yu c."/>
        </authorList>
    </citation>
    <scope>NUCLEOTIDE SEQUENCE</scope>
    <source>
        <strain evidence="2">M8</strain>
        <plasmid evidence="2">pB</plasmid>
    </source>
</reference>
<sequence>MQTIATERLILRQWREDNFEAFARFWGDPVTTAFVGGPIKREDAWRRMLSFIGHWHLRDFGFFVVEDSKTGEMAGYCGAQLPLDKLEPELGWGIYPQFQGRGYATEAMHAVLDFAASKLGWRTAISLITDDNLASQAVARKLGGALERHVDISGMRYGVYRHVFGDSSI</sequence>
<dbReference type="InterPro" id="IPR016181">
    <property type="entry name" value="Acyl_CoA_acyltransferase"/>
</dbReference>
<evidence type="ECO:0000313" key="3">
    <source>
        <dbReference type="Proteomes" id="UP001055460"/>
    </source>
</evidence>
<geneLocation type="plasmid" evidence="2 3">
    <name>pB</name>
</geneLocation>
<dbReference type="SUPFAM" id="SSF55729">
    <property type="entry name" value="Acyl-CoA N-acyltransferases (Nat)"/>
    <property type="match status" value="1"/>
</dbReference>